<protein>
    <submittedName>
        <fullName evidence="1">Uncharacterized protein</fullName>
    </submittedName>
</protein>
<keyword evidence="2" id="KW-1185">Reference proteome</keyword>
<accession>A0A506QI72</accession>
<dbReference type="AlphaFoldDB" id="A0A506QI72"/>
<sequence length="126" mass="14150">MKFRYIVVTGVILLAVASVVMLSDIISGLKNSPRIVFYHNHPDRAYSVFSVCKDHPEPIDDCYAAYSAAVALADSEDCTATGIETKRRFKRLVEHAKEETITEEINSDCQTGKQLSLLEKWNRKNG</sequence>
<organism evidence="1 2">
    <name type="scientific">Pantoea deleyi</name>
    <dbReference type="NCBI Taxonomy" id="470932"/>
    <lineage>
        <taxon>Bacteria</taxon>
        <taxon>Pseudomonadati</taxon>
        <taxon>Pseudomonadota</taxon>
        <taxon>Gammaproteobacteria</taxon>
        <taxon>Enterobacterales</taxon>
        <taxon>Erwiniaceae</taxon>
        <taxon>Pantoea</taxon>
    </lineage>
</organism>
<name>A0A506QI72_9GAMM</name>
<dbReference type="OrthoDB" id="6629848at2"/>
<comment type="caution">
    <text evidence="1">The sequence shown here is derived from an EMBL/GenBank/DDBJ whole genome shotgun (WGS) entry which is preliminary data.</text>
</comment>
<proteinExistence type="predicted"/>
<dbReference type="RefSeq" id="WP_128085511.1">
    <property type="nucleotide sequence ID" value="NZ_CP071406.1"/>
</dbReference>
<reference evidence="1 2" key="1">
    <citation type="submission" date="2019-06" db="EMBL/GenBank/DDBJ databases">
        <title>Taxogenomics and systematics of the genus Pantoea.</title>
        <authorList>
            <person name="Tambong J.T."/>
        </authorList>
    </citation>
    <scope>NUCLEOTIDE SEQUENCE [LARGE SCALE GENOMIC DNA]</scope>
    <source>
        <strain evidence="1 2">LMG 24200</strain>
    </source>
</reference>
<gene>
    <name evidence="1" type="ORF">FJW01_06110</name>
</gene>
<evidence type="ECO:0000313" key="1">
    <source>
        <dbReference type="EMBL" id="TPV45216.1"/>
    </source>
</evidence>
<evidence type="ECO:0000313" key="2">
    <source>
        <dbReference type="Proteomes" id="UP000317747"/>
    </source>
</evidence>
<dbReference type="EMBL" id="VHJA01000045">
    <property type="protein sequence ID" value="TPV45216.1"/>
    <property type="molecule type" value="Genomic_DNA"/>
</dbReference>
<dbReference type="Proteomes" id="UP000317747">
    <property type="component" value="Unassembled WGS sequence"/>
</dbReference>